<dbReference type="PANTHER" id="PTHR47183:SF3">
    <property type="entry name" value="TRANSFERASE"/>
    <property type="match status" value="1"/>
</dbReference>
<comment type="caution">
    <text evidence="2">The sequence shown here is derived from an EMBL/GenBank/DDBJ whole genome shotgun (WGS) entry which is preliminary data.</text>
</comment>
<evidence type="ECO:0000313" key="2">
    <source>
        <dbReference type="EMBL" id="MDX8538717.1"/>
    </source>
</evidence>
<dbReference type="EMBL" id="JAVIIP010000006">
    <property type="protein sequence ID" value="MDX8538717.1"/>
    <property type="molecule type" value="Genomic_DNA"/>
</dbReference>
<name>A0ABU5AN45_9HYPH</name>
<evidence type="ECO:0000259" key="1">
    <source>
        <dbReference type="Pfam" id="PF00483"/>
    </source>
</evidence>
<evidence type="ECO:0000313" key="3">
    <source>
        <dbReference type="Proteomes" id="UP001276564"/>
    </source>
</evidence>
<reference evidence="2 3" key="1">
    <citation type="submission" date="2023-08" db="EMBL/GenBank/DDBJ databases">
        <title>Implementing the SeqCode for naming new Mesorhizobium species isolated from Vachellia karroo root nodules.</title>
        <authorList>
            <person name="Van Lill M."/>
        </authorList>
    </citation>
    <scope>NUCLEOTIDE SEQUENCE [LARGE SCALE GENOMIC DNA]</scope>
    <source>
        <strain evidence="2 3">VK4B</strain>
    </source>
</reference>
<accession>A0ABU5AN45</accession>
<dbReference type="RefSeq" id="WP_292166675.1">
    <property type="nucleotide sequence ID" value="NZ_JARAKC010000011.1"/>
</dbReference>
<dbReference type="Proteomes" id="UP001276564">
    <property type="component" value="Unassembled WGS sequence"/>
</dbReference>
<dbReference type="InterPro" id="IPR005835">
    <property type="entry name" value="NTP_transferase_dom"/>
</dbReference>
<dbReference type="InterPro" id="IPR029044">
    <property type="entry name" value="Nucleotide-diphossugar_trans"/>
</dbReference>
<gene>
    <name evidence="2" type="ORF">RFM23_13935</name>
</gene>
<sequence length="271" mass="31385">MKVVLFCGGRGTRIRDYSESVPKPMIPLGHQPILRHVMQWYSDHGHDEFILCLGYKANVIKDFFLHTRPETFSDCVVTHGGEDVKLLGDTIKDWSITLLDTGIWRNIGERLWAAQNHVRNEKMFLANYSDGLTDVDLDDMIAKFEASGKIGCFLAVHAPLTYHLADIAEDGRVREFRAAETSEIWINGGYFVFRPEIFDYMRDGEELVVEPFRRLIEDDMLMAYKHEGFWRSMDTLRDWQSLEDMVEKGDMPWNMRVTAEKNRRSIVLAAS</sequence>
<dbReference type="PANTHER" id="PTHR47183">
    <property type="entry name" value="GLUCOSE-1-PHOSPHATE CYTIDYLYLTRANSFERASE-RELATED"/>
    <property type="match status" value="1"/>
</dbReference>
<dbReference type="InterPro" id="IPR013446">
    <property type="entry name" value="G1P_cyt_trans-like"/>
</dbReference>
<feature type="domain" description="Nucleotidyl transferase" evidence="1">
    <location>
        <begin position="3"/>
        <end position="231"/>
    </location>
</feature>
<dbReference type="Gene3D" id="3.90.550.10">
    <property type="entry name" value="Spore Coat Polysaccharide Biosynthesis Protein SpsA, Chain A"/>
    <property type="match status" value="1"/>
</dbReference>
<dbReference type="SUPFAM" id="SSF53448">
    <property type="entry name" value="Nucleotide-diphospho-sugar transferases"/>
    <property type="match status" value="1"/>
</dbReference>
<keyword evidence="3" id="KW-1185">Reference proteome</keyword>
<dbReference type="Pfam" id="PF00483">
    <property type="entry name" value="NTP_transferase"/>
    <property type="match status" value="1"/>
</dbReference>
<protein>
    <submittedName>
        <fullName evidence="2">Sugar phosphate nucleotidyltransferase</fullName>
    </submittedName>
</protein>
<organism evidence="2 3">
    <name type="scientific">Mesorhizobium abyssinicae</name>
    <dbReference type="NCBI Taxonomy" id="1209958"/>
    <lineage>
        <taxon>Bacteria</taxon>
        <taxon>Pseudomonadati</taxon>
        <taxon>Pseudomonadota</taxon>
        <taxon>Alphaproteobacteria</taxon>
        <taxon>Hyphomicrobiales</taxon>
        <taxon>Phyllobacteriaceae</taxon>
        <taxon>Mesorhizobium</taxon>
    </lineage>
</organism>
<proteinExistence type="predicted"/>